<name>A0ABY4K2C4_9FLAO</name>
<dbReference type="Proteomes" id="UP000830552">
    <property type="component" value="Chromosome"/>
</dbReference>
<protein>
    <submittedName>
        <fullName evidence="1">Uncharacterized protein</fullName>
    </submittedName>
</protein>
<gene>
    <name evidence="1" type="ORF">M0D58_09635</name>
</gene>
<dbReference type="RefSeq" id="WP_248388741.1">
    <property type="nucleotide sequence ID" value="NZ_CP096203.1"/>
</dbReference>
<reference evidence="1" key="1">
    <citation type="submission" date="2022-04" db="EMBL/GenBank/DDBJ databases">
        <title>Evolutionary, genomic, and biogeographic characterization of Chryseobacterium nepalense represented by a plastic-degrading bacterium AC3.</title>
        <authorList>
            <person name="Yin Z."/>
            <person name="Liu X."/>
            <person name="Wang D."/>
            <person name="Xie Z."/>
        </authorList>
    </citation>
    <scope>NUCLEOTIDE SEQUENCE</scope>
    <source>
        <strain evidence="1">AC3</strain>
    </source>
</reference>
<keyword evidence="2" id="KW-1185">Reference proteome</keyword>
<dbReference type="EMBL" id="CP096203">
    <property type="protein sequence ID" value="UPQ74310.1"/>
    <property type="molecule type" value="Genomic_DNA"/>
</dbReference>
<organism evidence="1 2">
    <name type="scientific">Chryseobacterium nepalense</name>
    <dbReference type="NCBI Taxonomy" id="1854498"/>
    <lineage>
        <taxon>Bacteria</taxon>
        <taxon>Pseudomonadati</taxon>
        <taxon>Bacteroidota</taxon>
        <taxon>Flavobacteriia</taxon>
        <taxon>Flavobacteriales</taxon>
        <taxon>Weeksellaceae</taxon>
        <taxon>Chryseobacterium group</taxon>
        <taxon>Chryseobacterium</taxon>
    </lineage>
</organism>
<accession>A0ABY4K2C4</accession>
<proteinExistence type="predicted"/>
<sequence length="196" mass="22853">MTFRIKIILIFLFSTIHIFSQNRRADKEIDKLNCKKNNILNPEELLKIFPYGISEKVILVSYQNHIPGIIGEELQKQLDKFTGQKIDSAELSQFKEIKILETSEIVKIADIIYNYGYKSKPTIYEATKCYFPQNAILFIDKEGKLFSFIELCFGCSQFRTNIDKINLGDECSQKYDMIKEFFKENNILYGTVENAL</sequence>
<evidence type="ECO:0000313" key="1">
    <source>
        <dbReference type="EMBL" id="UPQ74310.1"/>
    </source>
</evidence>
<evidence type="ECO:0000313" key="2">
    <source>
        <dbReference type="Proteomes" id="UP000830552"/>
    </source>
</evidence>